<dbReference type="PROSITE" id="PS51186">
    <property type="entry name" value="GNAT"/>
    <property type="match status" value="1"/>
</dbReference>
<feature type="domain" description="N-acetyltransferase" evidence="1">
    <location>
        <begin position="8"/>
        <end position="203"/>
    </location>
</feature>
<evidence type="ECO:0000313" key="2">
    <source>
        <dbReference type="EMBL" id="UPL12521.1"/>
    </source>
</evidence>
<dbReference type="SUPFAM" id="SSF55729">
    <property type="entry name" value="Acyl-CoA N-acyltransferases (Nat)"/>
    <property type="match status" value="1"/>
</dbReference>
<name>A0ABY4IL02_9MICO</name>
<dbReference type="Gene3D" id="3.40.630.30">
    <property type="match status" value="1"/>
</dbReference>
<evidence type="ECO:0000259" key="1">
    <source>
        <dbReference type="PROSITE" id="PS51186"/>
    </source>
</evidence>
<dbReference type="RefSeq" id="WP_247981883.1">
    <property type="nucleotide sequence ID" value="NZ_CP078076.1"/>
</dbReference>
<protein>
    <submittedName>
        <fullName evidence="2">GNAT family N-acetyltransferase</fullName>
    </submittedName>
</protein>
<reference evidence="2 3" key="1">
    <citation type="submission" date="2021-06" db="EMBL/GenBank/DDBJ databases">
        <title>Genome-based taxonomic framework of Microbacterium strains isolated from marine environment, the description of four new species and reclassification of four preexisting species.</title>
        <authorList>
            <person name="Lee S.D."/>
            <person name="Kim S.-M."/>
            <person name="Byeon Y.-S."/>
            <person name="Yang H.L."/>
            <person name="Kim I.S."/>
        </authorList>
    </citation>
    <scope>NUCLEOTIDE SEQUENCE [LARGE SCALE GENOMIC DNA]</scope>
    <source>
        <strain evidence="2 3">SSW1-51</strain>
    </source>
</reference>
<sequence length="203" mass="22274">MRHREPYLHLRSLDRADVAEVAALLGRGMADSPLHVAVYGGDEARRTRRHESLMSVLLSGSPSMRVVGVEQGGSLIGVAAAVPPARCRPPAKTRLRLLSRALTFGPGAAARLLAWNRAWTARDISEPHVHLGPVSVDWHLRGRGIGTLLMLRHTSHLDSIGVPGYAETDRPEVVGFYRRHGYAVIGEADVLGVPNWFLRRPPR</sequence>
<dbReference type="EMBL" id="CP078076">
    <property type="protein sequence ID" value="UPL12521.1"/>
    <property type="molecule type" value="Genomic_DNA"/>
</dbReference>
<dbReference type="Pfam" id="PF00583">
    <property type="entry name" value="Acetyltransf_1"/>
    <property type="match status" value="1"/>
</dbReference>
<dbReference type="InterPro" id="IPR052523">
    <property type="entry name" value="Trichothecene_AcTrans"/>
</dbReference>
<keyword evidence="3" id="KW-1185">Reference proteome</keyword>
<evidence type="ECO:0000313" key="3">
    <source>
        <dbReference type="Proteomes" id="UP000831467"/>
    </source>
</evidence>
<gene>
    <name evidence="2" type="ORF">KV394_16000</name>
</gene>
<dbReference type="PANTHER" id="PTHR42791">
    <property type="entry name" value="GNAT FAMILY ACETYLTRANSFERASE"/>
    <property type="match status" value="1"/>
</dbReference>
<dbReference type="Proteomes" id="UP000831467">
    <property type="component" value="Chromosome"/>
</dbReference>
<accession>A0ABY4IL02</accession>
<dbReference type="InterPro" id="IPR016181">
    <property type="entry name" value="Acyl_CoA_acyltransferase"/>
</dbReference>
<proteinExistence type="predicted"/>
<organism evidence="2 3">
    <name type="scientific">Microbacterium sufflavum</name>
    <dbReference type="NCBI Taxonomy" id="2851649"/>
    <lineage>
        <taxon>Bacteria</taxon>
        <taxon>Bacillati</taxon>
        <taxon>Actinomycetota</taxon>
        <taxon>Actinomycetes</taxon>
        <taxon>Micrococcales</taxon>
        <taxon>Microbacteriaceae</taxon>
        <taxon>Microbacterium</taxon>
    </lineage>
</organism>
<dbReference type="PANTHER" id="PTHR42791:SF1">
    <property type="entry name" value="N-ACETYLTRANSFERASE DOMAIN-CONTAINING PROTEIN"/>
    <property type="match status" value="1"/>
</dbReference>
<dbReference type="InterPro" id="IPR000182">
    <property type="entry name" value="GNAT_dom"/>
</dbReference>